<gene>
    <name evidence="1" type="ORF">SAMN05444123_101258</name>
</gene>
<evidence type="ECO:0000313" key="1">
    <source>
        <dbReference type="EMBL" id="SEO09570.1"/>
    </source>
</evidence>
<name>A0A1H8LX12_9BRAD</name>
<sequence length="106" mass="10998">MVGLAALAMHTAVLGGAIAPRALAVLVAMRQSPPEAAAVAVVARALRVEQAVTATPGQASRVLEAREVSRPAPLGRSEAMAPHPVVRRAEAEAEAALTGTWARRYR</sequence>
<dbReference type="EMBL" id="FODT01000001">
    <property type="protein sequence ID" value="SEO09570.1"/>
    <property type="molecule type" value="Genomic_DNA"/>
</dbReference>
<dbReference type="Proteomes" id="UP000199615">
    <property type="component" value="Unassembled WGS sequence"/>
</dbReference>
<protein>
    <submittedName>
        <fullName evidence="1">Uncharacterized protein</fullName>
    </submittedName>
</protein>
<evidence type="ECO:0000313" key="2">
    <source>
        <dbReference type="Proteomes" id="UP000199615"/>
    </source>
</evidence>
<keyword evidence="2" id="KW-1185">Reference proteome</keyword>
<proteinExistence type="predicted"/>
<organism evidence="1 2">
    <name type="scientific">Rhodopseudomonas pseudopalustris</name>
    <dbReference type="NCBI Taxonomy" id="1513892"/>
    <lineage>
        <taxon>Bacteria</taxon>
        <taxon>Pseudomonadati</taxon>
        <taxon>Pseudomonadota</taxon>
        <taxon>Alphaproteobacteria</taxon>
        <taxon>Hyphomicrobiales</taxon>
        <taxon>Nitrobacteraceae</taxon>
        <taxon>Rhodopseudomonas</taxon>
    </lineage>
</organism>
<dbReference type="AlphaFoldDB" id="A0A1H8LX12"/>
<reference evidence="2" key="1">
    <citation type="submission" date="2016-10" db="EMBL/GenBank/DDBJ databases">
        <authorList>
            <person name="Varghese N."/>
            <person name="Submissions S."/>
        </authorList>
    </citation>
    <scope>NUCLEOTIDE SEQUENCE [LARGE SCALE GENOMIC DNA]</scope>
    <source>
        <strain evidence="2">DSM 123</strain>
    </source>
</reference>
<accession>A0A1H8LX12</accession>